<protein>
    <recommendedName>
        <fullName evidence="1">DUF5069 domain-containing protein</fullName>
    </recommendedName>
</protein>
<dbReference type="InParanoid" id="A0A330L7G8"/>
<gene>
    <name evidence="2" type="ORF">NITLEN_40330</name>
</gene>
<evidence type="ECO:0000259" key="1">
    <source>
        <dbReference type="Pfam" id="PF16798"/>
    </source>
</evidence>
<dbReference type="RefSeq" id="WP_121990077.1">
    <property type="nucleotide sequence ID" value="NZ_OUNR01000017.1"/>
</dbReference>
<dbReference type="Pfam" id="PF16798">
    <property type="entry name" value="DUF5069"/>
    <property type="match status" value="1"/>
</dbReference>
<dbReference type="AlphaFoldDB" id="A0A330L7G8"/>
<evidence type="ECO:0000313" key="3">
    <source>
        <dbReference type="Proteomes" id="UP000248168"/>
    </source>
</evidence>
<keyword evidence="3" id="KW-1185">Reference proteome</keyword>
<proteinExistence type="predicted"/>
<organism evidence="2 3">
    <name type="scientific">Nitrospira lenta</name>
    <dbReference type="NCBI Taxonomy" id="1436998"/>
    <lineage>
        <taxon>Bacteria</taxon>
        <taxon>Pseudomonadati</taxon>
        <taxon>Nitrospirota</taxon>
        <taxon>Nitrospiria</taxon>
        <taxon>Nitrospirales</taxon>
        <taxon>Nitrospiraceae</taxon>
        <taxon>Nitrospira</taxon>
    </lineage>
</organism>
<dbReference type="EMBL" id="OUNR01000017">
    <property type="protein sequence ID" value="SPP65857.1"/>
    <property type="molecule type" value="Genomic_DNA"/>
</dbReference>
<sequence>MGEGSFNVSGQCPRSPKALLGGIAHLGRFIDKIKLRHAGQIQDYNYITVGFDKYLVDFLGIDPKAFEQKVLASGTDEQLLAWVVANGKPHSHEEIAQWSQGLLSSGPKEDATRQRFQGRLDEIAKKRGVPVSSLPPASTWVDAIELDEGRM</sequence>
<name>A0A330L7G8_9BACT</name>
<dbReference type="Proteomes" id="UP000248168">
    <property type="component" value="Unassembled WGS sequence"/>
</dbReference>
<dbReference type="InterPro" id="IPR031849">
    <property type="entry name" value="DUF5069"/>
</dbReference>
<evidence type="ECO:0000313" key="2">
    <source>
        <dbReference type="EMBL" id="SPP65857.1"/>
    </source>
</evidence>
<dbReference type="OrthoDB" id="190677at2"/>
<reference evidence="3" key="1">
    <citation type="submission" date="2018-04" db="EMBL/GenBank/DDBJ databases">
        <authorList>
            <person name="Lucker S."/>
            <person name="Sakoula D."/>
        </authorList>
    </citation>
    <scope>NUCLEOTIDE SEQUENCE [LARGE SCALE GENOMIC DNA]</scope>
</reference>
<feature type="domain" description="DUF5069" evidence="1">
    <location>
        <begin position="11"/>
        <end position="150"/>
    </location>
</feature>
<accession>A0A330L7G8</accession>